<dbReference type="PANTHER" id="PTHR30040">
    <property type="entry name" value="THIAMINE BIOSYNTHESIS LIPOPROTEIN APBE"/>
    <property type="match status" value="1"/>
</dbReference>
<feature type="binding site" evidence="12">
    <location>
        <position position="167"/>
    </location>
    <ligand>
        <name>Mg(2+)</name>
        <dbReference type="ChEBI" id="CHEBI:18420"/>
    </ligand>
</feature>
<evidence type="ECO:0000256" key="11">
    <source>
        <dbReference type="PIRNR" id="PIRNR006268"/>
    </source>
</evidence>
<dbReference type="Gene3D" id="3.10.520.10">
    <property type="entry name" value="ApbE-like domains"/>
    <property type="match status" value="1"/>
</dbReference>
<evidence type="ECO:0000256" key="3">
    <source>
        <dbReference type="ARBA" id="ARBA00016337"/>
    </source>
</evidence>
<evidence type="ECO:0000256" key="1">
    <source>
        <dbReference type="ARBA" id="ARBA00008282"/>
    </source>
</evidence>
<dbReference type="GO" id="GO:0046872">
    <property type="term" value="F:metal ion binding"/>
    <property type="evidence" value="ECO:0007669"/>
    <property type="project" value="UniProtKB-UniRule"/>
</dbReference>
<feature type="binding site" evidence="12">
    <location>
        <position position="282"/>
    </location>
    <ligand>
        <name>Mg(2+)</name>
        <dbReference type="ChEBI" id="CHEBI:18420"/>
    </ligand>
</feature>
<comment type="cofactor">
    <cofactor evidence="12">
        <name>Mg(2+)</name>
        <dbReference type="ChEBI" id="CHEBI:18420"/>
    </cofactor>
    <cofactor evidence="12">
        <name>Mn(2+)</name>
        <dbReference type="ChEBI" id="CHEBI:29035"/>
    </cofactor>
    <text evidence="12">Magnesium. Can also use manganese.</text>
</comment>
<feature type="chain" id="PRO_5039905767" description="FAD:protein FMN transferase" evidence="13">
    <location>
        <begin position="21"/>
        <end position="324"/>
    </location>
</feature>
<dbReference type="PIRSF" id="PIRSF006268">
    <property type="entry name" value="ApbE"/>
    <property type="match status" value="1"/>
</dbReference>
<evidence type="ECO:0000256" key="7">
    <source>
        <dbReference type="ARBA" id="ARBA00022827"/>
    </source>
</evidence>
<dbReference type="Proteomes" id="UP000193450">
    <property type="component" value="Chromosome"/>
</dbReference>
<evidence type="ECO:0000313" key="14">
    <source>
        <dbReference type="EMBL" id="ARN76396.1"/>
    </source>
</evidence>
<feature type="binding site" evidence="12">
    <location>
        <position position="278"/>
    </location>
    <ligand>
        <name>Mg(2+)</name>
        <dbReference type="ChEBI" id="CHEBI:18420"/>
    </ligand>
</feature>
<dbReference type="AlphaFoldDB" id="A0A1X9NFW7"/>
<keyword evidence="5 11" id="KW-0808">Transferase</keyword>
<keyword evidence="7 11" id="KW-0274">FAD</keyword>
<evidence type="ECO:0000256" key="8">
    <source>
        <dbReference type="ARBA" id="ARBA00022842"/>
    </source>
</evidence>
<sequence>MASSVLFSVLLLLFNNSAYAQWHNLAEDIMGTRVSVELWHKDQLQADQAMAAVMAVMHQVNASMSPYLESSELYQLNAHAAQTPVVVSADLFSLLQKSLYYSKISDGKFDISFASVGRFYNYRKSLAPSERERLDNLPAINYRQIQLNSAQSSVRFLHPQLKIDLGGIAKGYAVDRAIALLEQRGIASAIVSAGGDSRILGDRRGTPWVMGIRHPRKAEQYAVRIPLINSAISTSGDYERFFIKDEQRVHHIINPATGKSVSSVQSVSILAPLAVDSDALSTTVFVLGIEQGLALVNNMPGIDAIIIAADGRLHYSDELLRAQP</sequence>
<dbReference type="STRING" id="716816.BST96_12410"/>
<evidence type="ECO:0000256" key="12">
    <source>
        <dbReference type="PIRSR" id="PIRSR006268-2"/>
    </source>
</evidence>
<evidence type="ECO:0000256" key="13">
    <source>
        <dbReference type="SAM" id="SignalP"/>
    </source>
</evidence>
<evidence type="ECO:0000256" key="9">
    <source>
        <dbReference type="ARBA" id="ARBA00031306"/>
    </source>
</evidence>
<dbReference type="InterPro" id="IPR024932">
    <property type="entry name" value="ApbE"/>
</dbReference>
<dbReference type="GO" id="GO:0016740">
    <property type="term" value="F:transferase activity"/>
    <property type="evidence" value="ECO:0007669"/>
    <property type="project" value="UniProtKB-UniRule"/>
</dbReference>
<evidence type="ECO:0000256" key="5">
    <source>
        <dbReference type="ARBA" id="ARBA00022679"/>
    </source>
</evidence>
<evidence type="ECO:0000256" key="2">
    <source>
        <dbReference type="ARBA" id="ARBA00011955"/>
    </source>
</evidence>
<evidence type="ECO:0000256" key="4">
    <source>
        <dbReference type="ARBA" id="ARBA00022630"/>
    </source>
</evidence>
<keyword evidence="8 11" id="KW-0460">Magnesium</keyword>
<accession>A0A1X9NFW7</accession>
<feature type="signal peptide" evidence="13">
    <location>
        <begin position="1"/>
        <end position="20"/>
    </location>
</feature>
<evidence type="ECO:0000313" key="15">
    <source>
        <dbReference type="Proteomes" id="UP000193450"/>
    </source>
</evidence>
<proteinExistence type="inferred from homology"/>
<comment type="catalytic activity">
    <reaction evidence="10 11">
        <text>L-threonyl-[protein] + FAD = FMN-L-threonyl-[protein] + AMP + H(+)</text>
        <dbReference type="Rhea" id="RHEA:36847"/>
        <dbReference type="Rhea" id="RHEA-COMP:11060"/>
        <dbReference type="Rhea" id="RHEA-COMP:11061"/>
        <dbReference type="ChEBI" id="CHEBI:15378"/>
        <dbReference type="ChEBI" id="CHEBI:30013"/>
        <dbReference type="ChEBI" id="CHEBI:57692"/>
        <dbReference type="ChEBI" id="CHEBI:74257"/>
        <dbReference type="ChEBI" id="CHEBI:456215"/>
        <dbReference type="EC" id="2.7.1.180"/>
    </reaction>
</comment>
<name>A0A1X9NFW7_9GAMM</name>
<dbReference type="SUPFAM" id="SSF143631">
    <property type="entry name" value="ApbE-like"/>
    <property type="match status" value="1"/>
</dbReference>
<dbReference type="Pfam" id="PF02424">
    <property type="entry name" value="ApbE"/>
    <property type="match status" value="1"/>
</dbReference>
<organism evidence="14 15">
    <name type="scientific">Oceanicoccus sagamiensis</name>
    <dbReference type="NCBI Taxonomy" id="716816"/>
    <lineage>
        <taxon>Bacteria</taxon>
        <taxon>Pseudomonadati</taxon>
        <taxon>Pseudomonadota</taxon>
        <taxon>Gammaproteobacteria</taxon>
        <taxon>Cellvibrionales</taxon>
        <taxon>Spongiibacteraceae</taxon>
        <taxon>Oceanicoccus</taxon>
    </lineage>
</organism>
<keyword evidence="13" id="KW-0732">Signal</keyword>
<reference evidence="14 15" key="1">
    <citation type="submission" date="2016-11" db="EMBL/GenBank/DDBJ databases">
        <title>Trade-off between light-utilization and light-protection in marine flavobacteria.</title>
        <authorList>
            <person name="Kumagai Y."/>
        </authorList>
    </citation>
    <scope>NUCLEOTIDE SEQUENCE [LARGE SCALE GENOMIC DNA]</scope>
    <source>
        <strain evidence="14 15">NBRC 107125</strain>
    </source>
</reference>
<keyword evidence="15" id="KW-1185">Reference proteome</keyword>
<dbReference type="EC" id="2.7.1.180" evidence="2 11"/>
<dbReference type="PANTHER" id="PTHR30040:SF2">
    <property type="entry name" value="FAD:PROTEIN FMN TRANSFERASE"/>
    <property type="match status" value="1"/>
</dbReference>
<keyword evidence="6 11" id="KW-0479">Metal-binding</keyword>
<dbReference type="KEGG" id="osg:BST96_12410"/>
<comment type="similarity">
    <text evidence="1 11">Belongs to the ApbE family.</text>
</comment>
<evidence type="ECO:0000256" key="6">
    <source>
        <dbReference type="ARBA" id="ARBA00022723"/>
    </source>
</evidence>
<gene>
    <name evidence="14" type="ORF">BST96_12410</name>
</gene>
<evidence type="ECO:0000256" key="10">
    <source>
        <dbReference type="ARBA" id="ARBA00048540"/>
    </source>
</evidence>
<dbReference type="EMBL" id="CP019343">
    <property type="protein sequence ID" value="ARN76396.1"/>
    <property type="molecule type" value="Genomic_DNA"/>
</dbReference>
<keyword evidence="4 11" id="KW-0285">Flavoprotein</keyword>
<protein>
    <recommendedName>
        <fullName evidence="3 11">FAD:protein FMN transferase</fullName>
        <ecNumber evidence="2 11">2.7.1.180</ecNumber>
    </recommendedName>
    <alternativeName>
        <fullName evidence="9 11">Flavin transferase</fullName>
    </alternativeName>
</protein>
<dbReference type="InterPro" id="IPR003374">
    <property type="entry name" value="ApbE-like_sf"/>
</dbReference>